<proteinExistence type="predicted"/>
<reference evidence="3" key="1">
    <citation type="journal article" date="2020" name="mSystems">
        <title>Genome- and Community-Level Interaction Insights into Carbon Utilization and Element Cycling Functions of Hydrothermarchaeota in Hydrothermal Sediment.</title>
        <authorList>
            <person name="Zhou Z."/>
            <person name="Liu Y."/>
            <person name="Xu W."/>
            <person name="Pan J."/>
            <person name="Luo Z.H."/>
            <person name="Li M."/>
        </authorList>
    </citation>
    <scope>NUCLEOTIDE SEQUENCE [LARGE SCALE GENOMIC DNA]</scope>
    <source>
        <strain evidence="4">SpSt-1</strain>
        <strain evidence="3">SpSt-1121</strain>
    </source>
</reference>
<evidence type="ECO:0000313" key="4">
    <source>
        <dbReference type="EMBL" id="HHR96832.1"/>
    </source>
</evidence>
<dbReference type="Pfam" id="PF01283">
    <property type="entry name" value="Ribosomal_S26e"/>
    <property type="match status" value="1"/>
</dbReference>
<dbReference type="NCBIfam" id="NF006816">
    <property type="entry name" value="PRK09335.1"/>
    <property type="match status" value="1"/>
</dbReference>
<dbReference type="InterPro" id="IPR038551">
    <property type="entry name" value="Ribosomal_eS26_sf"/>
</dbReference>
<comment type="caution">
    <text evidence="3">The sequence shown here is derived from an EMBL/GenBank/DDBJ whole genome shotgun (WGS) entry which is preliminary data.</text>
</comment>
<evidence type="ECO:0000313" key="3">
    <source>
        <dbReference type="EMBL" id="HHP81448.1"/>
    </source>
</evidence>
<dbReference type="PANTHER" id="PTHR12538:SF0">
    <property type="entry name" value="40S RIBOSOMAL PROTEIN S26"/>
    <property type="match status" value="1"/>
</dbReference>
<protein>
    <submittedName>
        <fullName evidence="3">30S ribosomal protein S26e</fullName>
    </submittedName>
</protein>
<keyword evidence="2" id="KW-0687">Ribonucleoprotein</keyword>
<dbReference type="EMBL" id="DRUB01000170">
    <property type="protein sequence ID" value="HHR96832.1"/>
    <property type="molecule type" value="Genomic_DNA"/>
</dbReference>
<dbReference type="EMBL" id="DRZI01000084">
    <property type="protein sequence ID" value="HHP81448.1"/>
    <property type="molecule type" value="Genomic_DNA"/>
</dbReference>
<dbReference type="GO" id="GO:0003729">
    <property type="term" value="F:mRNA binding"/>
    <property type="evidence" value="ECO:0007669"/>
    <property type="project" value="TreeGrafter"/>
</dbReference>
<evidence type="ECO:0000256" key="1">
    <source>
        <dbReference type="ARBA" id="ARBA00022980"/>
    </source>
</evidence>
<dbReference type="InterPro" id="IPR000892">
    <property type="entry name" value="Ribosomal_eS26"/>
</dbReference>
<sequence length="98" mass="11134">MPKKRESRGRRKGDKGSVDRVQCDNCGAMVPEDKIICVTRMYSPVDPQLASELEKKGAIVMKYPVTKCYCINCAIFYGIIKVRSENERKKAHPLQKLS</sequence>
<dbReference type="Gene3D" id="3.30.1740.20">
    <property type="entry name" value="Ribosomal protein S26e"/>
    <property type="match status" value="1"/>
</dbReference>
<organism evidence="3">
    <name type="scientific">Ignisphaera aggregans</name>
    <dbReference type="NCBI Taxonomy" id="334771"/>
    <lineage>
        <taxon>Archaea</taxon>
        <taxon>Thermoproteota</taxon>
        <taxon>Thermoprotei</taxon>
        <taxon>Desulfurococcales</taxon>
        <taxon>Desulfurococcaceae</taxon>
        <taxon>Ignisphaera</taxon>
    </lineage>
</organism>
<dbReference type="PANTHER" id="PTHR12538">
    <property type="entry name" value="40S RIBOSOMAL PROTEIN S26"/>
    <property type="match status" value="1"/>
</dbReference>
<keyword evidence="1 3" id="KW-0689">Ribosomal protein</keyword>
<accession>A0A7C5XM13</accession>
<dbReference type="GO" id="GO:0003735">
    <property type="term" value="F:structural constituent of ribosome"/>
    <property type="evidence" value="ECO:0007669"/>
    <property type="project" value="InterPro"/>
</dbReference>
<gene>
    <name evidence="4" type="ORF">ENL47_08565</name>
    <name evidence="3" type="ORF">ENM84_02155</name>
</gene>
<name>A0A7C5XM13_9CREN</name>
<dbReference type="AlphaFoldDB" id="A0A7C5XM13"/>
<dbReference type="GO" id="GO:0006412">
    <property type="term" value="P:translation"/>
    <property type="evidence" value="ECO:0007669"/>
    <property type="project" value="InterPro"/>
</dbReference>
<dbReference type="GO" id="GO:0022627">
    <property type="term" value="C:cytosolic small ribosomal subunit"/>
    <property type="evidence" value="ECO:0007669"/>
    <property type="project" value="TreeGrafter"/>
</dbReference>
<dbReference type="FunFam" id="3.30.1740.20:FF:000004">
    <property type="entry name" value="30S ribosomal protein S26e"/>
    <property type="match status" value="1"/>
</dbReference>
<evidence type="ECO:0000256" key="2">
    <source>
        <dbReference type="ARBA" id="ARBA00023274"/>
    </source>
</evidence>